<evidence type="ECO:0000313" key="1">
    <source>
        <dbReference type="EMBL" id="KAJ8036983.1"/>
    </source>
</evidence>
<name>A0A9Q1C2D5_HOLLE</name>
<accession>A0A9Q1C2D5</accession>
<dbReference type="AlphaFoldDB" id="A0A9Q1C2D5"/>
<proteinExistence type="predicted"/>
<dbReference type="Proteomes" id="UP001152320">
    <property type="component" value="Chromosome 8"/>
</dbReference>
<organism evidence="1 2">
    <name type="scientific">Holothuria leucospilota</name>
    <name type="common">Black long sea cucumber</name>
    <name type="synonym">Mertensiothuria leucospilota</name>
    <dbReference type="NCBI Taxonomy" id="206669"/>
    <lineage>
        <taxon>Eukaryota</taxon>
        <taxon>Metazoa</taxon>
        <taxon>Echinodermata</taxon>
        <taxon>Eleutherozoa</taxon>
        <taxon>Echinozoa</taxon>
        <taxon>Holothuroidea</taxon>
        <taxon>Aspidochirotacea</taxon>
        <taxon>Aspidochirotida</taxon>
        <taxon>Holothuriidae</taxon>
        <taxon>Holothuria</taxon>
    </lineage>
</organism>
<comment type="caution">
    <text evidence="1">The sequence shown here is derived from an EMBL/GenBank/DDBJ whole genome shotgun (WGS) entry which is preliminary data.</text>
</comment>
<keyword evidence="2" id="KW-1185">Reference proteome</keyword>
<reference evidence="1" key="1">
    <citation type="submission" date="2021-10" db="EMBL/GenBank/DDBJ databases">
        <title>Tropical sea cucumber genome reveals ecological adaptation and Cuvierian tubules defense mechanism.</title>
        <authorList>
            <person name="Chen T."/>
        </authorList>
    </citation>
    <scope>NUCLEOTIDE SEQUENCE</scope>
    <source>
        <strain evidence="1">Nanhai2018</strain>
        <tissue evidence="1">Muscle</tissue>
    </source>
</reference>
<dbReference type="PANTHER" id="PTHR46888">
    <property type="entry name" value="ZINC KNUCKLE DOMAINCONTAINING PROTEIN-RELATED"/>
    <property type="match status" value="1"/>
</dbReference>
<dbReference type="PANTHER" id="PTHR46888:SF13">
    <property type="entry name" value="RIBONUCLEASE H"/>
    <property type="match status" value="1"/>
</dbReference>
<protein>
    <submittedName>
        <fullName evidence="1">Uncharacterized protein</fullName>
    </submittedName>
</protein>
<dbReference type="EMBL" id="JAIZAY010000008">
    <property type="protein sequence ID" value="KAJ8036983.1"/>
    <property type="molecule type" value="Genomic_DNA"/>
</dbReference>
<evidence type="ECO:0000313" key="2">
    <source>
        <dbReference type="Proteomes" id="UP001152320"/>
    </source>
</evidence>
<sequence>MEKEQRVHEARMKQSELGIIRGSETGSDTGGFDISKYLKFVPHFQEDSVENIFTHFEKLADNSSSLRTNCSILIKGNCAGKAQEVYYSLSIEGSMSYEVVKKAVHQAYELVPEVYQQRYRNCRKSDNQTFVEFAHNTEKLGSVLPKRFLSLNTYGN</sequence>
<gene>
    <name evidence="1" type="ORF">HOLleu_17671</name>
</gene>